<evidence type="ECO:0000313" key="4">
    <source>
        <dbReference type="EMBL" id="ORY62753.1"/>
    </source>
</evidence>
<dbReference type="GO" id="GO:0005737">
    <property type="term" value="C:cytoplasm"/>
    <property type="evidence" value="ECO:0007669"/>
    <property type="project" value="TreeGrafter"/>
</dbReference>
<dbReference type="PANTHER" id="PTHR48051:SF54">
    <property type="entry name" value="LEUCINE-RICH REPEAT-CONTAINING PROTEIN"/>
    <property type="match status" value="1"/>
</dbReference>
<dbReference type="AlphaFoldDB" id="A0A1Y2DTZ9"/>
<evidence type="ECO:0000256" key="1">
    <source>
        <dbReference type="ARBA" id="ARBA00022614"/>
    </source>
</evidence>
<feature type="compositionally biased region" description="Low complexity" evidence="3">
    <location>
        <begin position="372"/>
        <end position="392"/>
    </location>
</feature>
<dbReference type="InterPro" id="IPR032675">
    <property type="entry name" value="LRR_dom_sf"/>
</dbReference>
<dbReference type="EMBL" id="MCOG01000057">
    <property type="protein sequence ID" value="ORY62753.1"/>
    <property type="molecule type" value="Genomic_DNA"/>
</dbReference>
<sequence length="503" mass="57787">MKNLKILNLSNNKIKKIPDTICYLKCLLELNVSDNQIKEIPPIISKLNILMNLNIKGNQIEYIPSELGELKNLRYLNLSNNPIQYIPIEINSIGSLTELEIENCPLASSFDECNPAFVLSSEMKDLIVSRNQRLLLESTKYQNHATLDMINELEQYKKYYSNTSSLSITCDQNMNDLSIFDFNNPLNKNLSYHNCHFFKDIMLNKNLRVNSSSTTLNQELETESISLNEDDEDNSTIEEPINNENKVELKIPTLKELAARTIIRNHLLMPTHLIQDDLLYYLSSYKTCSFCHGPYFETYIRRVRILHKNDKDIPYEYRLCCVHFNSNEERIREMFKIRPITAPKSLRDIENQNKRYKYKDNEGTNNDSSIYSLNNSVVPNTSTSSSSTSSLNDITTKNQKLSLKSTGSDSTSQYRNSVKHIFTIKSKHYRKNIKGSSVTNGLTNNDIKNEQVNNYNLSRNNSSEDINASLSSLSKSVTVNELLNMKQPSLPRLPSQINGIKNI</sequence>
<dbReference type="PANTHER" id="PTHR48051">
    <property type="match status" value="1"/>
</dbReference>
<accession>A0A1Y2DTZ9</accession>
<name>A0A1Y2DTZ9_9FUNG</name>
<organism evidence="4 5">
    <name type="scientific">Neocallimastix californiae</name>
    <dbReference type="NCBI Taxonomy" id="1754190"/>
    <lineage>
        <taxon>Eukaryota</taxon>
        <taxon>Fungi</taxon>
        <taxon>Fungi incertae sedis</taxon>
        <taxon>Chytridiomycota</taxon>
        <taxon>Chytridiomycota incertae sedis</taxon>
        <taxon>Neocallimastigomycetes</taxon>
        <taxon>Neocallimastigales</taxon>
        <taxon>Neocallimastigaceae</taxon>
        <taxon>Neocallimastix</taxon>
    </lineage>
</organism>
<dbReference type="InterPro" id="IPR003591">
    <property type="entry name" value="Leu-rich_rpt_typical-subtyp"/>
</dbReference>
<dbReference type="InterPro" id="IPR001611">
    <property type="entry name" value="Leu-rich_rpt"/>
</dbReference>
<keyword evidence="2" id="KW-0677">Repeat</keyword>
<feature type="region of interest" description="Disordered" evidence="3">
    <location>
        <begin position="356"/>
        <end position="394"/>
    </location>
</feature>
<dbReference type="STRING" id="1754190.A0A1Y2DTZ9"/>
<evidence type="ECO:0000256" key="2">
    <source>
        <dbReference type="ARBA" id="ARBA00022737"/>
    </source>
</evidence>
<evidence type="ECO:0008006" key="6">
    <source>
        <dbReference type="Google" id="ProtNLM"/>
    </source>
</evidence>
<dbReference type="Proteomes" id="UP000193920">
    <property type="component" value="Unassembled WGS sequence"/>
</dbReference>
<proteinExistence type="predicted"/>
<dbReference type="Gene3D" id="3.80.10.10">
    <property type="entry name" value="Ribonuclease Inhibitor"/>
    <property type="match status" value="1"/>
</dbReference>
<gene>
    <name evidence="4" type="ORF">LY90DRAFT_505324</name>
</gene>
<dbReference type="SMART" id="SM00369">
    <property type="entry name" value="LRR_TYP"/>
    <property type="match status" value="3"/>
</dbReference>
<dbReference type="Pfam" id="PF13855">
    <property type="entry name" value="LRR_8"/>
    <property type="match status" value="1"/>
</dbReference>
<evidence type="ECO:0000256" key="3">
    <source>
        <dbReference type="SAM" id="MobiDB-lite"/>
    </source>
</evidence>
<dbReference type="PROSITE" id="PS51450">
    <property type="entry name" value="LRR"/>
    <property type="match status" value="3"/>
</dbReference>
<keyword evidence="1" id="KW-0433">Leucine-rich repeat</keyword>
<dbReference type="OrthoDB" id="660555at2759"/>
<keyword evidence="5" id="KW-1185">Reference proteome</keyword>
<comment type="caution">
    <text evidence="4">The sequence shown here is derived from an EMBL/GenBank/DDBJ whole genome shotgun (WGS) entry which is preliminary data.</text>
</comment>
<dbReference type="Pfam" id="PF00560">
    <property type="entry name" value="LRR_1"/>
    <property type="match status" value="1"/>
</dbReference>
<evidence type="ECO:0000313" key="5">
    <source>
        <dbReference type="Proteomes" id="UP000193920"/>
    </source>
</evidence>
<dbReference type="InterPro" id="IPR050216">
    <property type="entry name" value="LRR_domain-containing"/>
</dbReference>
<reference evidence="4 5" key="1">
    <citation type="submission" date="2016-08" db="EMBL/GenBank/DDBJ databases">
        <title>A Parts List for Fungal Cellulosomes Revealed by Comparative Genomics.</title>
        <authorList>
            <consortium name="DOE Joint Genome Institute"/>
            <person name="Haitjema C.H."/>
            <person name="Gilmore S.P."/>
            <person name="Henske J.K."/>
            <person name="Solomon K.V."/>
            <person name="De Groot R."/>
            <person name="Kuo A."/>
            <person name="Mondo S.J."/>
            <person name="Salamov A.A."/>
            <person name="Labutti K."/>
            <person name="Zhao Z."/>
            <person name="Chiniquy J."/>
            <person name="Barry K."/>
            <person name="Brewer H.M."/>
            <person name="Purvine S.O."/>
            <person name="Wright A.T."/>
            <person name="Boxma B."/>
            <person name="Van Alen T."/>
            <person name="Hackstein J.H."/>
            <person name="Baker S.E."/>
            <person name="Grigoriev I.V."/>
            <person name="O'Malley M.A."/>
        </authorList>
    </citation>
    <scope>NUCLEOTIDE SEQUENCE [LARGE SCALE GENOMIC DNA]</scope>
    <source>
        <strain evidence="4 5">G1</strain>
    </source>
</reference>
<protein>
    <recommendedName>
        <fullName evidence="6">L domain-like protein</fullName>
    </recommendedName>
</protein>
<dbReference type="SUPFAM" id="SSF52058">
    <property type="entry name" value="L domain-like"/>
    <property type="match status" value="1"/>
</dbReference>